<evidence type="ECO:0000313" key="9">
    <source>
        <dbReference type="Proteomes" id="UP000436088"/>
    </source>
</evidence>
<dbReference type="GO" id="GO:0016705">
    <property type="term" value="F:oxidoreductase activity, acting on paired donors, with incorporation or reduction of molecular oxygen"/>
    <property type="evidence" value="ECO:0007669"/>
    <property type="project" value="InterPro"/>
</dbReference>
<dbReference type="EMBL" id="VEPZ02001172">
    <property type="protein sequence ID" value="KAE8689355.1"/>
    <property type="molecule type" value="Genomic_DNA"/>
</dbReference>
<evidence type="ECO:0000256" key="5">
    <source>
        <dbReference type="ARBA" id="ARBA00023002"/>
    </source>
</evidence>
<accession>A0A6A2ZEL8</accession>
<dbReference type="SUPFAM" id="SSF48264">
    <property type="entry name" value="Cytochrome P450"/>
    <property type="match status" value="1"/>
</dbReference>
<name>A0A6A2ZEL8_HIBSY</name>
<evidence type="ECO:0000256" key="4">
    <source>
        <dbReference type="ARBA" id="ARBA00022723"/>
    </source>
</evidence>
<dbReference type="InterPro" id="IPR036396">
    <property type="entry name" value="Cyt_P450_sf"/>
</dbReference>
<keyword evidence="7" id="KW-0503">Monooxygenase</keyword>
<organism evidence="8 9">
    <name type="scientific">Hibiscus syriacus</name>
    <name type="common">Rose of Sharon</name>
    <dbReference type="NCBI Taxonomy" id="106335"/>
    <lineage>
        <taxon>Eukaryota</taxon>
        <taxon>Viridiplantae</taxon>
        <taxon>Streptophyta</taxon>
        <taxon>Embryophyta</taxon>
        <taxon>Tracheophyta</taxon>
        <taxon>Spermatophyta</taxon>
        <taxon>Magnoliopsida</taxon>
        <taxon>eudicotyledons</taxon>
        <taxon>Gunneridae</taxon>
        <taxon>Pentapetalae</taxon>
        <taxon>rosids</taxon>
        <taxon>malvids</taxon>
        <taxon>Malvales</taxon>
        <taxon>Malvaceae</taxon>
        <taxon>Malvoideae</taxon>
        <taxon>Hibiscus</taxon>
    </lineage>
</organism>
<proteinExistence type="inferred from homology"/>
<dbReference type="GO" id="GO:0004497">
    <property type="term" value="F:monooxygenase activity"/>
    <property type="evidence" value="ECO:0007669"/>
    <property type="project" value="UniProtKB-KW"/>
</dbReference>
<dbReference type="GO" id="GO:0020037">
    <property type="term" value="F:heme binding"/>
    <property type="evidence" value="ECO:0007669"/>
    <property type="project" value="InterPro"/>
</dbReference>
<reference evidence="8" key="1">
    <citation type="submission" date="2019-09" db="EMBL/GenBank/DDBJ databases">
        <title>Draft genome information of white flower Hibiscus syriacus.</title>
        <authorList>
            <person name="Kim Y.-M."/>
        </authorList>
    </citation>
    <scope>NUCLEOTIDE SEQUENCE [LARGE SCALE GENOMIC DNA]</scope>
    <source>
        <strain evidence="8">YM2019G1</strain>
    </source>
</reference>
<evidence type="ECO:0000256" key="3">
    <source>
        <dbReference type="ARBA" id="ARBA00022617"/>
    </source>
</evidence>
<evidence type="ECO:0000256" key="7">
    <source>
        <dbReference type="ARBA" id="ARBA00023033"/>
    </source>
</evidence>
<keyword evidence="6" id="KW-0408">Iron</keyword>
<protein>
    <submittedName>
        <fullName evidence="8">Uncharacterized protein</fullName>
    </submittedName>
</protein>
<evidence type="ECO:0000256" key="1">
    <source>
        <dbReference type="ARBA" id="ARBA00001971"/>
    </source>
</evidence>
<keyword evidence="9" id="KW-1185">Reference proteome</keyword>
<dbReference type="Proteomes" id="UP000436088">
    <property type="component" value="Unassembled WGS sequence"/>
</dbReference>
<evidence type="ECO:0000256" key="2">
    <source>
        <dbReference type="ARBA" id="ARBA00010617"/>
    </source>
</evidence>
<evidence type="ECO:0000256" key="6">
    <source>
        <dbReference type="ARBA" id="ARBA00023004"/>
    </source>
</evidence>
<dbReference type="AlphaFoldDB" id="A0A6A2ZEL8"/>
<keyword evidence="3" id="KW-0349">Heme</keyword>
<dbReference type="PANTHER" id="PTHR24296">
    <property type="entry name" value="CYTOCHROME P450"/>
    <property type="match status" value="1"/>
</dbReference>
<sequence length="273" mass="30736">MDHVLGMLPVSKSTRNRCAQILPDSFPLYVDISSYFQCSVADNTDLDLVDTSDDSIGNGVEIYRSYLTYNGSNYGTFSDDSDHCFEESLCGGFEFREIFEPFGEGIVTSDSDPWKSLYAIMVKNNMYLNYRDMVFRHVLEKGLVPVLEQAVKHGTKVDLEDVLQSFVGRTGKIECGGATAYNFMAAVKHTSRSNQVLRQSYKDRNTVTSFIGEGLNGFTYIHGAMYETLRLYPHVPVNHKIAVRPDVLPSGDGVDENERILISYYSMGWSKEI</sequence>
<gene>
    <name evidence="8" type="ORF">F3Y22_tig00110940pilonHSYRG00434</name>
</gene>
<dbReference type="GO" id="GO:0005506">
    <property type="term" value="F:iron ion binding"/>
    <property type="evidence" value="ECO:0007669"/>
    <property type="project" value="InterPro"/>
</dbReference>
<comment type="caution">
    <text evidence="8">The sequence shown here is derived from an EMBL/GenBank/DDBJ whole genome shotgun (WGS) entry which is preliminary data.</text>
</comment>
<keyword evidence="5" id="KW-0560">Oxidoreductase</keyword>
<dbReference type="Gene3D" id="1.10.630.10">
    <property type="entry name" value="Cytochrome P450"/>
    <property type="match status" value="1"/>
</dbReference>
<evidence type="ECO:0000313" key="8">
    <source>
        <dbReference type="EMBL" id="KAE8689355.1"/>
    </source>
</evidence>
<keyword evidence="4" id="KW-0479">Metal-binding</keyword>
<comment type="similarity">
    <text evidence="2">Belongs to the cytochrome P450 family.</text>
</comment>
<comment type="cofactor">
    <cofactor evidence="1">
        <name>heme</name>
        <dbReference type="ChEBI" id="CHEBI:30413"/>
    </cofactor>
</comment>